<protein>
    <recommendedName>
        <fullName evidence="3">Polysaccharide deacetylase</fullName>
    </recommendedName>
</protein>
<dbReference type="GO" id="GO:0005975">
    <property type="term" value="P:carbohydrate metabolic process"/>
    <property type="evidence" value="ECO:0007669"/>
    <property type="project" value="InterPro"/>
</dbReference>
<gene>
    <name evidence="1" type="ORF">EV665_108106</name>
</gene>
<keyword evidence="2" id="KW-1185">Reference proteome</keyword>
<dbReference type="AlphaFoldDB" id="A0A4R2CV78"/>
<evidence type="ECO:0008006" key="3">
    <source>
        <dbReference type="Google" id="ProtNLM"/>
    </source>
</evidence>
<proteinExistence type="predicted"/>
<evidence type="ECO:0000313" key="2">
    <source>
        <dbReference type="Proteomes" id="UP000295351"/>
    </source>
</evidence>
<dbReference type="Proteomes" id="UP000295351">
    <property type="component" value="Unassembled WGS sequence"/>
</dbReference>
<dbReference type="SUPFAM" id="SSF88713">
    <property type="entry name" value="Glycoside hydrolase/deacetylase"/>
    <property type="match status" value="1"/>
</dbReference>
<dbReference type="CDD" id="cd10928">
    <property type="entry name" value="CE4_u4"/>
    <property type="match status" value="1"/>
</dbReference>
<dbReference type="Gene3D" id="3.20.20.370">
    <property type="entry name" value="Glycoside hydrolase/deacetylase"/>
    <property type="match status" value="1"/>
</dbReference>
<organism evidence="1 2">
    <name type="scientific">Shinella granuli</name>
    <dbReference type="NCBI Taxonomy" id="323621"/>
    <lineage>
        <taxon>Bacteria</taxon>
        <taxon>Pseudomonadati</taxon>
        <taxon>Pseudomonadota</taxon>
        <taxon>Alphaproteobacteria</taxon>
        <taxon>Hyphomicrobiales</taxon>
        <taxon>Rhizobiaceae</taxon>
        <taxon>Shinella</taxon>
    </lineage>
</organism>
<evidence type="ECO:0000313" key="1">
    <source>
        <dbReference type="EMBL" id="TCN44966.1"/>
    </source>
</evidence>
<dbReference type="RefSeq" id="WP_133034682.1">
    <property type="nucleotide sequence ID" value="NZ_BAABEI010000003.1"/>
</dbReference>
<sequence>MTLPACARPLADEIARRAAAGRPLRLWLRDDDAVAPTAALDTLLALTARHAVPVLIAVIPALTGAALAARLAEAPLAGVAVHGWAHENHAGPGEKSQELGAHRPAETVLAELGRGFKRLAALHAGRFVPMLVPPWNRIAPAVVDGLPSLGFKALSVFGPEKPAPLAVRNTHVDIIDWRGTRGARPAEAVIADLVRLSQAHDGPIGLLTHHLVHDAAAWALMALIFEATAGQAGCVWERAEDLVG</sequence>
<dbReference type="InterPro" id="IPR049591">
    <property type="entry name" value="CE4_u4-like"/>
</dbReference>
<dbReference type="EMBL" id="SLVX01000008">
    <property type="protein sequence ID" value="TCN44966.1"/>
    <property type="molecule type" value="Genomic_DNA"/>
</dbReference>
<name>A0A4R2CV78_SHIGR</name>
<dbReference type="InterPro" id="IPR011330">
    <property type="entry name" value="Glyco_hydro/deAcase_b/a-brl"/>
</dbReference>
<reference evidence="1 2" key="1">
    <citation type="submission" date="2019-03" db="EMBL/GenBank/DDBJ databases">
        <title>Genomic Encyclopedia of Type Strains, Phase IV (KMG-IV): sequencing the most valuable type-strain genomes for metagenomic binning, comparative biology and taxonomic classification.</title>
        <authorList>
            <person name="Goeker M."/>
        </authorList>
    </citation>
    <scope>NUCLEOTIDE SEQUENCE [LARGE SCALE GENOMIC DNA]</scope>
    <source>
        <strain evidence="1 2">DSM 18401</strain>
    </source>
</reference>
<comment type="caution">
    <text evidence="1">The sequence shown here is derived from an EMBL/GenBank/DDBJ whole genome shotgun (WGS) entry which is preliminary data.</text>
</comment>
<accession>A0A4R2CV78</accession>